<comment type="similarity">
    <text evidence="1 6 8">Belongs to the spermidine/spermine synthase family.</text>
</comment>
<dbReference type="InterPro" id="IPR037163">
    <property type="entry name" value="Spermidine_synt_N_sf"/>
</dbReference>
<comment type="caution">
    <text evidence="11">The sequence shown here is derived from an EMBL/GenBank/DDBJ whole genome shotgun (WGS) entry which is preliminary data.</text>
</comment>
<keyword evidence="3 6" id="KW-0808">Transferase</keyword>
<feature type="domain" description="PABS" evidence="10">
    <location>
        <begin position="58"/>
        <end position="295"/>
    </location>
</feature>
<dbReference type="Gene3D" id="2.30.140.10">
    <property type="entry name" value="Spermidine synthase, tetramerisation domain"/>
    <property type="match status" value="1"/>
</dbReference>
<dbReference type="EMBL" id="JACHXI010000008">
    <property type="protein sequence ID" value="MBB3103646.1"/>
    <property type="molecule type" value="Genomic_DNA"/>
</dbReference>
<dbReference type="UniPathway" id="UPA00248">
    <property type="reaction ID" value="UER00314"/>
</dbReference>
<dbReference type="PROSITE" id="PS51006">
    <property type="entry name" value="PABS_2"/>
    <property type="match status" value="1"/>
</dbReference>
<evidence type="ECO:0000256" key="2">
    <source>
        <dbReference type="ARBA" id="ARBA00022490"/>
    </source>
</evidence>
<keyword evidence="2" id="KW-0963">Cytoplasm</keyword>
<dbReference type="Pfam" id="PF01564">
    <property type="entry name" value="Spermine_synth"/>
    <property type="match status" value="1"/>
</dbReference>
<dbReference type="InterPro" id="IPR029063">
    <property type="entry name" value="SAM-dependent_MTases_sf"/>
</dbReference>
<dbReference type="PROSITE" id="PS01330">
    <property type="entry name" value="PABS_1"/>
    <property type="match status" value="1"/>
</dbReference>
<dbReference type="AlphaFoldDB" id="A0A839T583"/>
<dbReference type="PANTHER" id="PTHR11558">
    <property type="entry name" value="SPERMIDINE/SPERMINE SYNTHASE"/>
    <property type="match status" value="1"/>
</dbReference>
<evidence type="ECO:0000256" key="5">
    <source>
        <dbReference type="ARBA" id="ARBA00023115"/>
    </source>
</evidence>
<dbReference type="FunFam" id="2.30.140.10:FF:000002">
    <property type="entry name" value="Polyamine aminopropyltransferase"/>
    <property type="match status" value="1"/>
</dbReference>
<feature type="binding site" evidence="6">
    <location>
        <position position="90"/>
    </location>
    <ligand>
        <name>S-methyl-5'-thioadenosine</name>
        <dbReference type="ChEBI" id="CHEBI:17509"/>
    </ligand>
</feature>
<dbReference type="GO" id="GO:0004766">
    <property type="term" value="F:spermidine synthase activity"/>
    <property type="evidence" value="ECO:0007669"/>
    <property type="project" value="UniProtKB-UniRule"/>
</dbReference>
<feature type="binding site" evidence="6">
    <location>
        <begin position="215"/>
        <end position="218"/>
    </location>
    <ligand>
        <name>spermidine</name>
        <dbReference type="ChEBI" id="CHEBI:57834"/>
    </ligand>
</feature>
<keyword evidence="5 6" id="KW-0620">Polyamine biosynthesis</keyword>
<dbReference type="InterPro" id="IPR030373">
    <property type="entry name" value="PABS_CS"/>
</dbReference>
<evidence type="ECO:0000313" key="12">
    <source>
        <dbReference type="Proteomes" id="UP000549250"/>
    </source>
</evidence>
<feature type="binding site" evidence="6">
    <location>
        <position position="121"/>
    </location>
    <ligand>
        <name>spermidine</name>
        <dbReference type="ChEBI" id="CHEBI:57834"/>
    </ligand>
</feature>
<evidence type="ECO:0000256" key="1">
    <source>
        <dbReference type="ARBA" id="ARBA00007867"/>
    </source>
</evidence>
<evidence type="ECO:0000256" key="3">
    <source>
        <dbReference type="ARBA" id="ARBA00022679"/>
    </source>
</evidence>
<gene>
    <name evidence="6" type="primary">speE</name>
    <name evidence="11" type="ORF">FHR87_002042</name>
</gene>
<dbReference type="HAMAP" id="MF_00198">
    <property type="entry name" value="Spermidine_synth"/>
    <property type="match status" value="1"/>
</dbReference>
<reference evidence="11 12" key="1">
    <citation type="submission" date="2020-08" db="EMBL/GenBank/DDBJ databases">
        <title>Genomic Encyclopedia of Type Strains, Phase III (KMG-III): the genomes of soil and plant-associated and newly described type strains.</title>
        <authorList>
            <person name="Whitman W."/>
        </authorList>
    </citation>
    <scope>NUCLEOTIDE SEQUENCE [LARGE SCALE GENOMIC DNA]</scope>
    <source>
        <strain evidence="11 12">CECT 4462</strain>
    </source>
</reference>
<evidence type="ECO:0000256" key="8">
    <source>
        <dbReference type="RuleBase" id="RU003836"/>
    </source>
</evidence>
<dbReference type="NCBIfam" id="NF002010">
    <property type="entry name" value="PRK00811.1"/>
    <property type="match status" value="1"/>
</dbReference>
<comment type="pathway">
    <text evidence="6">Amine and polyamine biosynthesis; spermidine biosynthesis; spermidine from putrescine: step 1/1.</text>
</comment>
<evidence type="ECO:0000259" key="10">
    <source>
        <dbReference type="PROSITE" id="PS51006"/>
    </source>
</evidence>
<dbReference type="SUPFAM" id="SSF53335">
    <property type="entry name" value="S-adenosyl-L-methionine-dependent methyltransferases"/>
    <property type="match status" value="1"/>
</dbReference>
<evidence type="ECO:0000256" key="6">
    <source>
        <dbReference type="HAMAP-Rule" id="MF_00198"/>
    </source>
</evidence>
<comment type="function">
    <text evidence="6">Catalyzes the irreversible transfer of a propylamine group from the amino donor S-adenosylmethioninamine (decarboxy-AdoMet) to putrescine (1,4-diaminobutane) to yield spermidine.</text>
</comment>
<dbReference type="InterPro" id="IPR030374">
    <property type="entry name" value="PABS"/>
</dbReference>
<dbReference type="InterPro" id="IPR035246">
    <property type="entry name" value="Spermidine_synt_N"/>
</dbReference>
<proteinExistence type="inferred from homology"/>
<dbReference type="CDD" id="cd02440">
    <property type="entry name" value="AdoMet_MTases"/>
    <property type="match status" value="1"/>
</dbReference>
<dbReference type="GO" id="GO:0008295">
    <property type="term" value="P:spermidine biosynthetic process"/>
    <property type="evidence" value="ECO:0007669"/>
    <property type="project" value="UniProtKB-UniRule"/>
</dbReference>
<accession>A0A839T583</accession>
<feature type="binding site" evidence="6">
    <location>
        <position position="222"/>
    </location>
    <ligand>
        <name>S-methyl-5'-thioadenosine</name>
        <dbReference type="ChEBI" id="CHEBI:17509"/>
    </ligand>
</feature>
<comment type="subunit">
    <text evidence="6">Homodimer or homotetramer.</text>
</comment>
<keyword evidence="12" id="KW-1185">Reference proteome</keyword>
<keyword evidence="4 6" id="KW-0745">Spermidine biosynthesis</keyword>
<evidence type="ECO:0000256" key="7">
    <source>
        <dbReference type="PROSITE-ProRule" id="PRU00354"/>
    </source>
</evidence>
<dbReference type="NCBIfam" id="TIGR00417">
    <property type="entry name" value="speE"/>
    <property type="match status" value="1"/>
</dbReference>
<evidence type="ECO:0000256" key="4">
    <source>
        <dbReference type="ARBA" id="ARBA00023066"/>
    </source>
</evidence>
<dbReference type="Proteomes" id="UP000549250">
    <property type="component" value="Unassembled WGS sequence"/>
</dbReference>
<dbReference type="InterPro" id="IPR001045">
    <property type="entry name" value="Spermi_synthase"/>
</dbReference>
<feature type="binding site" evidence="6">
    <location>
        <position position="145"/>
    </location>
    <ligand>
        <name>spermidine</name>
        <dbReference type="ChEBI" id="CHEBI:57834"/>
    </ligand>
</feature>
<feature type="binding site" evidence="6">
    <location>
        <begin position="197"/>
        <end position="198"/>
    </location>
    <ligand>
        <name>S-methyl-5'-thioadenosine</name>
        <dbReference type="ChEBI" id="CHEBI:17509"/>
    </ligand>
</feature>
<organism evidence="11 12">
    <name type="scientific">Azomonas macrocytogenes</name>
    <name type="common">Azotobacter macrocytogenes</name>
    <dbReference type="NCBI Taxonomy" id="69962"/>
    <lineage>
        <taxon>Bacteria</taxon>
        <taxon>Pseudomonadati</taxon>
        <taxon>Pseudomonadota</taxon>
        <taxon>Gammaproteobacteria</taxon>
        <taxon>Pseudomonadales</taxon>
        <taxon>Pseudomonadaceae</taxon>
        <taxon>Azomonas</taxon>
    </lineage>
</organism>
<feature type="binding site" evidence="6">
    <location>
        <position position="165"/>
    </location>
    <ligand>
        <name>S-methyl-5'-thioadenosine</name>
        <dbReference type="ChEBI" id="CHEBI:17509"/>
    </ligand>
</feature>
<dbReference type="Pfam" id="PF17284">
    <property type="entry name" value="Spermine_synt_N"/>
    <property type="match status" value="1"/>
</dbReference>
<feature type="active site" description="Proton acceptor" evidence="6 7">
    <location>
        <position position="215"/>
    </location>
</feature>
<dbReference type="GO" id="GO:0005829">
    <property type="term" value="C:cytosol"/>
    <property type="evidence" value="ECO:0007669"/>
    <property type="project" value="TreeGrafter"/>
</dbReference>
<dbReference type="Gene3D" id="3.40.50.150">
    <property type="entry name" value="Vaccinia Virus protein VP39"/>
    <property type="match status" value="1"/>
</dbReference>
<sequence length="346" mass="38762">MSALIMARNTDDWKKYSPNVVLATRSGNSIYPGEARRIRVFSSRAGMEVALPPLPIKETAVTDYQETLYEGYGQRFRMDKLLHEVRTDHQHLVIFENARMGRVMALDGVIQTTEADEFIYHEMLAHVPLFAHGQAKRVLIIGGGDGGILREVARHGEVEHITMVEIDRAVVDMCKQFLPQHSSGAFDDPRLQLVIDDGMRFVATSDDKFDVIISDSTDPIGPGEVLFSENFYQACRRCLNDGGILVTQNGTPFMQLDEVRTTAQRMTGLFRDWHFYQAAIPTYIGGAMTFAWGACDPAQRTLPLATLRQRFVASGITTRYYNSDIHQGAFALPQYVLQAIGKSHNG</sequence>
<protein>
    <recommendedName>
        <fullName evidence="6">Polyamine aminopropyltransferase</fullName>
    </recommendedName>
    <alternativeName>
        <fullName evidence="6">Putrescine aminopropyltransferase</fullName>
        <shortName evidence="6">PAPT</shortName>
    </alternativeName>
    <alternativeName>
        <fullName evidence="6">Spermidine synthase</fullName>
        <shortName evidence="6">SPDS</shortName>
        <shortName evidence="6">SPDSY</shortName>
        <ecNumber evidence="6">2.5.1.16</ecNumber>
    </alternativeName>
</protein>
<evidence type="ECO:0000256" key="9">
    <source>
        <dbReference type="RuleBase" id="RU003837"/>
    </source>
</evidence>
<comment type="catalytic activity">
    <reaction evidence="6 9">
        <text>S-adenosyl 3-(methylsulfanyl)propylamine + putrescine = S-methyl-5'-thioadenosine + spermidine + H(+)</text>
        <dbReference type="Rhea" id="RHEA:12721"/>
        <dbReference type="ChEBI" id="CHEBI:15378"/>
        <dbReference type="ChEBI" id="CHEBI:17509"/>
        <dbReference type="ChEBI" id="CHEBI:57443"/>
        <dbReference type="ChEBI" id="CHEBI:57834"/>
        <dbReference type="ChEBI" id="CHEBI:326268"/>
        <dbReference type="EC" id="2.5.1.16"/>
    </reaction>
</comment>
<dbReference type="EC" id="2.5.1.16" evidence="6"/>
<dbReference type="PANTHER" id="PTHR11558:SF11">
    <property type="entry name" value="SPERMIDINE SYNTHASE"/>
    <property type="match status" value="1"/>
</dbReference>
<name>A0A839T583_AZOMA</name>
<evidence type="ECO:0000313" key="11">
    <source>
        <dbReference type="EMBL" id="MBB3103646.1"/>
    </source>
</evidence>